<dbReference type="InterPro" id="IPR045538">
    <property type="entry name" value="CIS_TMP"/>
</dbReference>
<comment type="caution">
    <text evidence="1">The sequence shown here is derived from an EMBL/GenBank/DDBJ whole genome shotgun (WGS) entry which is preliminary data.</text>
</comment>
<protein>
    <submittedName>
        <fullName evidence="1">Uncharacterized protein</fullName>
    </submittedName>
</protein>
<dbReference type="Pfam" id="PF19268">
    <property type="entry name" value="CIS_TMP"/>
    <property type="match status" value="1"/>
</dbReference>
<accession>A0A5B2VL86</accession>
<dbReference type="Proteomes" id="UP000324611">
    <property type="component" value="Unassembled WGS sequence"/>
</dbReference>
<evidence type="ECO:0000313" key="1">
    <source>
        <dbReference type="EMBL" id="KAA2239286.1"/>
    </source>
</evidence>
<organism evidence="1 2">
    <name type="scientific">Chitinophaga agrisoli</name>
    <dbReference type="NCBI Taxonomy" id="2607653"/>
    <lineage>
        <taxon>Bacteria</taxon>
        <taxon>Pseudomonadati</taxon>
        <taxon>Bacteroidota</taxon>
        <taxon>Chitinophagia</taxon>
        <taxon>Chitinophagales</taxon>
        <taxon>Chitinophagaceae</taxon>
        <taxon>Chitinophaga</taxon>
    </lineage>
</organism>
<dbReference type="AlphaFoldDB" id="A0A5B2VL86"/>
<keyword evidence="2" id="KW-1185">Reference proteome</keyword>
<evidence type="ECO:0000313" key="2">
    <source>
        <dbReference type="Proteomes" id="UP000324611"/>
    </source>
</evidence>
<gene>
    <name evidence="1" type="ORF">F0L74_24070</name>
</gene>
<name>A0A5B2VL86_9BACT</name>
<reference evidence="1 2" key="2">
    <citation type="submission" date="2019-09" db="EMBL/GenBank/DDBJ databases">
        <authorList>
            <person name="Jin C."/>
        </authorList>
    </citation>
    <scope>NUCLEOTIDE SEQUENCE [LARGE SCALE GENOMIC DNA]</scope>
    <source>
        <strain evidence="1 2">BN140078</strain>
    </source>
</reference>
<dbReference type="RefSeq" id="WP_149840465.1">
    <property type="nucleotide sequence ID" value="NZ_VUOC01000004.1"/>
</dbReference>
<reference evidence="1 2" key="1">
    <citation type="submission" date="2019-09" db="EMBL/GenBank/DDBJ databases">
        <title>Chitinophaga ginsengihumi sp. nov., isolated from soil of ginseng rhizosphere.</title>
        <authorList>
            <person name="Lee J."/>
        </authorList>
    </citation>
    <scope>NUCLEOTIDE SEQUENCE [LARGE SCALE GENOMIC DNA]</scope>
    <source>
        <strain evidence="1 2">BN140078</strain>
    </source>
</reference>
<dbReference type="EMBL" id="VUOC01000004">
    <property type="protein sequence ID" value="KAA2239286.1"/>
    <property type="molecule type" value="Genomic_DNA"/>
</dbReference>
<proteinExistence type="predicted"/>
<sequence length="464" mass="53578">MNHLINKLLFEVTCADEELALNLRHNFALTYQDQIMDIVDQVCAKYTGEDEWLRIERLEINLGRFSPHGFSTHFATVFLEKFEQAFQQKLAGISLTERQEARQLSQVEMLQYFLLKGTLPWWVQEDTLQLQETALLLLQEQPQTLLHFLQENRLQTRLWRRLAFQFNNTVRTAIMALFPDLQAAYALVNDWRGQLLSQADTVTAGHQTLAPLISLLLENAPEIFKQGGNKQLAWQFFQAHLPMILAIPPEAVQALQPQVLQLAKAQGMDPAPAVAEQQQWALQPEELFQFEYSTTTTETKYTVRHAGLVLLAAFLKPFFTKLELWQGAEWRDRDACYRAVHLLKYLCTGEQQPPEYSLVLEKVFCGLSPDDPVPLDIELQEAEMKEAAVLLESVIEHWKILKNTSITGLRETFLKRDGILQHKDNSAWRLQVEQKTLDVLLDSIPWGYSTISLPWNGYLIFVEW</sequence>